<dbReference type="PANTHER" id="PTHR43581">
    <property type="entry name" value="ATP/GTP PHOSPHATASE"/>
    <property type="match status" value="1"/>
</dbReference>
<dbReference type="Pfam" id="PF13175">
    <property type="entry name" value="AAA_15"/>
    <property type="match status" value="1"/>
</dbReference>
<dbReference type="InterPro" id="IPR027417">
    <property type="entry name" value="P-loop_NTPase"/>
</dbReference>
<proteinExistence type="predicted"/>
<keyword evidence="2" id="KW-0067">ATP-binding</keyword>
<gene>
    <name evidence="2" type="ORF">EKH83_07770</name>
</gene>
<dbReference type="RefSeq" id="WP_128768837.1">
    <property type="nucleotide sequence ID" value="NZ_RXOC01000004.1"/>
</dbReference>
<dbReference type="Gene3D" id="3.40.50.300">
    <property type="entry name" value="P-loop containing nucleotide triphosphate hydrolases"/>
    <property type="match status" value="1"/>
</dbReference>
<organism evidence="2 3">
    <name type="scientific">Arcticibacter tournemirensis</name>
    <dbReference type="NCBI Taxonomy" id="699437"/>
    <lineage>
        <taxon>Bacteria</taxon>
        <taxon>Pseudomonadati</taxon>
        <taxon>Bacteroidota</taxon>
        <taxon>Sphingobacteriia</taxon>
        <taxon>Sphingobacteriales</taxon>
        <taxon>Sphingobacteriaceae</taxon>
        <taxon>Arcticibacter</taxon>
    </lineage>
</organism>
<protein>
    <submittedName>
        <fullName evidence="2">ATP-binding protein</fullName>
    </submittedName>
</protein>
<dbReference type="InterPro" id="IPR051396">
    <property type="entry name" value="Bact_Antivir_Def_Nuclease"/>
</dbReference>
<evidence type="ECO:0000313" key="3">
    <source>
        <dbReference type="Proteomes" id="UP000290848"/>
    </source>
</evidence>
<name>A0A4V1KIF7_9SPHI</name>
<accession>A0A4V1KIF7</accession>
<evidence type="ECO:0000313" key="2">
    <source>
        <dbReference type="EMBL" id="RXF70532.1"/>
    </source>
</evidence>
<comment type="caution">
    <text evidence="2">The sequence shown here is derived from an EMBL/GenBank/DDBJ whole genome shotgun (WGS) entry which is preliminary data.</text>
</comment>
<sequence>MKIKSVSVDHHKILGSIKINFSGDSEILQDHFLNRNHADIVIDMEETSGENTYTYIIGDNGIGKTVFFRTVIHYINRNDEYQEPKLHEFINLYEKNRKYVRIASMDLGYNELVNLQIYNQFFFPLLRDEKNFLKYYDSQLIFISSSFDGAIIHKNPRFRSFNYLSEINETKILFLRALLKYQGSEKLRYLGSLLGKKKIEWRLRCGLAYEAVGEIKKNVHTVLLKTKNGVNIFNFLRLIGNIRVDNGKIDTRNLSETDINVFEQIYNSGPCFKMYFGSELTLDAFFSGLKESKIVKKIEAFLSTLTDLTNSEYKINMVINGEGLNGEANENVKINDSQKAEWDFLISEISNLSAYDIDFLSLLQALGLIHIDIEGNGESVGSMSSGQKNLIRLFSFFADLPLPEYPKNCIVFIDEPENSLHPKWQQEYPANFKDIVERVYGITDSHFIFATHSPVLIMKSSQIEESTVLRFFRETNGNFGCQEIKNVSSYSIEEVLLDEFKISYRDQAVENEVKKVLDSRISGKLRGSDPIHTVNNSFELRDKINDLYNSINSKQ</sequence>
<feature type="domain" description="Endonuclease GajA/Old nuclease/RecF-like AAA" evidence="1">
    <location>
        <begin position="35"/>
        <end position="457"/>
    </location>
</feature>
<dbReference type="GO" id="GO:0005524">
    <property type="term" value="F:ATP binding"/>
    <property type="evidence" value="ECO:0007669"/>
    <property type="project" value="UniProtKB-KW"/>
</dbReference>
<dbReference type="Proteomes" id="UP000290848">
    <property type="component" value="Unassembled WGS sequence"/>
</dbReference>
<reference evidence="2 3" key="1">
    <citation type="submission" date="2018-12" db="EMBL/GenBank/DDBJ databases">
        <title>The Draft Genome Sequence of the Soil Bacterium Pedobacter tournemirensis R1.</title>
        <authorList>
            <person name="He J."/>
        </authorList>
    </citation>
    <scope>NUCLEOTIDE SEQUENCE [LARGE SCALE GENOMIC DNA]</scope>
    <source>
        <strain evidence="2 3">R1</strain>
    </source>
</reference>
<keyword evidence="2" id="KW-0547">Nucleotide-binding</keyword>
<dbReference type="InterPro" id="IPR041685">
    <property type="entry name" value="AAA_GajA/Old/RecF-like"/>
</dbReference>
<dbReference type="SUPFAM" id="SSF52540">
    <property type="entry name" value="P-loop containing nucleoside triphosphate hydrolases"/>
    <property type="match status" value="1"/>
</dbReference>
<evidence type="ECO:0000259" key="1">
    <source>
        <dbReference type="Pfam" id="PF13175"/>
    </source>
</evidence>
<dbReference type="EMBL" id="RXOC01000004">
    <property type="protein sequence ID" value="RXF70532.1"/>
    <property type="molecule type" value="Genomic_DNA"/>
</dbReference>
<dbReference type="PANTHER" id="PTHR43581:SF4">
    <property type="entry name" value="ATP_GTP PHOSPHATASE"/>
    <property type="match status" value="1"/>
</dbReference>
<dbReference type="AlphaFoldDB" id="A0A4V1KIF7"/>